<gene>
    <name evidence="1" type="ORF">D3H65_23760</name>
</gene>
<organism evidence="1 2">
    <name type="scientific">Paraflavitalea soli</name>
    <dbReference type="NCBI Taxonomy" id="2315862"/>
    <lineage>
        <taxon>Bacteria</taxon>
        <taxon>Pseudomonadati</taxon>
        <taxon>Bacteroidota</taxon>
        <taxon>Chitinophagia</taxon>
        <taxon>Chitinophagales</taxon>
        <taxon>Chitinophagaceae</taxon>
        <taxon>Paraflavitalea</taxon>
    </lineage>
</organism>
<proteinExistence type="predicted"/>
<dbReference type="Proteomes" id="UP000263900">
    <property type="component" value="Chromosome"/>
</dbReference>
<name>A0A3B7MYL2_9BACT</name>
<evidence type="ECO:0000313" key="2">
    <source>
        <dbReference type="Proteomes" id="UP000263900"/>
    </source>
</evidence>
<dbReference type="EMBL" id="CP032157">
    <property type="protein sequence ID" value="AXY76825.1"/>
    <property type="molecule type" value="Genomic_DNA"/>
</dbReference>
<reference evidence="1 2" key="1">
    <citation type="submission" date="2018-09" db="EMBL/GenBank/DDBJ databases">
        <title>Genome sequencing of strain 6GH32-13.</title>
        <authorList>
            <person name="Weon H.-Y."/>
            <person name="Heo J."/>
            <person name="Kwon S.-W."/>
        </authorList>
    </citation>
    <scope>NUCLEOTIDE SEQUENCE [LARGE SCALE GENOMIC DNA]</scope>
    <source>
        <strain evidence="1 2">5GH32-13</strain>
    </source>
</reference>
<protein>
    <submittedName>
        <fullName evidence="1">Uncharacterized protein</fullName>
    </submittedName>
</protein>
<dbReference type="RefSeq" id="WP_119052702.1">
    <property type="nucleotide sequence ID" value="NZ_CP032157.1"/>
</dbReference>
<dbReference type="AlphaFoldDB" id="A0A3B7MYL2"/>
<accession>A0A3B7MYL2</accession>
<evidence type="ECO:0000313" key="1">
    <source>
        <dbReference type="EMBL" id="AXY76825.1"/>
    </source>
</evidence>
<keyword evidence="2" id="KW-1185">Reference proteome</keyword>
<dbReference type="OrthoDB" id="668489at2"/>
<dbReference type="KEGG" id="pseg:D3H65_23760"/>
<sequence>MKQVYALALVTALMTSCNKDETPLPPVDQQPEMIYTDLQNRELKFQQAQLIDLNHDELVDIGFSTWYIGDPIEKKDEVLFFAGSYVHSNLLVNEANGSPAFNEGEVIPISNYPGHNWYQVGQVEMALKNIPATGLPYWEGNWKSVSHKYLAVQVVVAGKRYNGWIEVSFDTVGEKLILHKAAISKEAEKPVVAGE</sequence>
<dbReference type="PROSITE" id="PS51257">
    <property type="entry name" value="PROKAR_LIPOPROTEIN"/>
    <property type="match status" value="1"/>
</dbReference>